<gene>
    <name evidence="2" type="ORF">GCM10009579_50120</name>
</gene>
<accession>A0ABN1X442</accession>
<name>A0ABN1X442_9ACTN</name>
<feature type="domain" description="SnoaL-like" evidence="1">
    <location>
        <begin position="20"/>
        <end position="150"/>
    </location>
</feature>
<dbReference type="Gene3D" id="3.10.450.50">
    <property type="match status" value="1"/>
</dbReference>
<dbReference type="InterPro" id="IPR032710">
    <property type="entry name" value="NTF2-like_dom_sf"/>
</dbReference>
<comment type="caution">
    <text evidence="2">The sequence shown here is derived from an EMBL/GenBank/DDBJ whole genome shotgun (WGS) entry which is preliminary data.</text>
</comment>
<dbReference type="SUPFAM" id="SSF54427">
    <property type="entry name" value="NTF2-like"/>
    <property type="match status" value="1"/>
</dbReference>
<evidence type="ECO:0000259" key="1">
    <source>
        <dbReference type="Pfam" id="PF13577"/>
    </source>
</evidence>
<dbReference type="Pfam" id="PF13577">
    <property type="entry name" value="SnoaL_4"/>
    <property type="match status" value="1"/>
</dbReference>
<dbReference type="Proteomes" id="UP001500282">
    <property type="component" value="Unassembled WGS sequence"/>
</dbReference>
<evidence type="ECO:0000313" key="3">
    <source>
        <dbReference type="Proteomes" id="UP001500282"/>
    </source>
</evidence>
<reference evidence="2 3" key="1">
    <citation type="journal article" date="2019" name="Int. J. Syst. Evol. Microbiol.">
        <title>The Global Catalogue of Microorganisms (GCM) 10K type strain sequencing project: providing services to taxonomists for standard genome sequencing and annotation.</title>
        <authorList>
            <consortium name="The Broad Institute Genomics Platform"/>
            <consortium name="The Broad Institute Genome Sequencing Center for Infectious Disease"/>
            <person name="Wu L."/>
            <person name="Ma J."/>
        </authorList>
    </citation>
    <scope>NUCLEOTIDE SEQUENCE [LARGE SCALE GENOMIC DNA]</scope>
    <source>
        <strain evidence="2 3">JCM 11448</strain>
    </source>
</reference>
<dbReference type="EMBL" id="BAAAIH010000030">
    <property type="protein sequence ID" value="GAA1282951.1"/>
    <property type="molecule type" value="Genomic_DNA"/>
</dbReference>
<sequence length="169" mass="19790">MSYEADLAETVKHLTERVHELEAIHELQRLRTEFHRCLNNAEWDGLASLFTDDAHLDYGDFGQAHGSAGIREFYSALPGKILEFQTGARTISFKNFVHGHQVEVLSRESAIGVSFFEEKIRFDRESEIHNSIGQFTDTYAHRDGRWHFVKVELDHYWVVPDNEGWRWPW</sequence>
<keyword evidence="3" id="KW-1185">Reference proteome</keyword>
<proteinExistence type="predicted"/>
<evidence type="ECO:0000313" key="2">
    <source>
        <dbReference type="EMBL" id="GAA1282951.1"/>
    </source>
</evidence>
<dbReference type="InterPro" id="IPR037401">
    <property type="entry name" value="SnoaL-like"/>
</dbReference>
<protein>
    <recommendedName>
        <fullName evidence="1">SnoaL-like domain-containing protein</fullName>
    </recommendedName>
</protein>
<organism evidence="2 3">
    <name type="scientific">Streptomyces javensis</name>
    <dbReference type="NCBI Taxonomy" id="114698"/>
    <lineage>
        <taxon>Bacteria</taxon>
        <taxon>Bacillati</taxon>
        <taxon>Actinomycetota</taxon>
        <taxon>Actinomycetes</taxon>
        <taxon>Kitasatosporales</taxon>
        <taxon>Streptomycetaceae</taxon>
        <taxon>Streptomyces</taxon>
        <taxon>Streptomyces violaceusniger group</taxon>
    </lineage>
</organism>